<dbReference type="OrthoDB" id="19859at2759"/>
<keyword evidence="5" id="KW-0333">Golgi apparatus</keyword>
<evidence type="ECO:0000313" key="8">
    <source>
        <dbReference type="EMBL" id="KAG7194270.1"/>
    </source>
</evidence>
<dbReference type="InterPro" id="IPR003689">
    <property type="entry name" value="ZIP"/>
</dbReference>
<gene>
    <name evidence="8" type="ORF">KQ657_004997</name>
</gene>
<comment type="caution">
    <text evidence="8">The sequence shown here is derived from an EMBL/GenBank/DDBJ whole genome shotgun (WGS) entry which is preliminary data.</text>
</comment>
<feature type="transmembrane region" description="Helical" evidence="7">
    <location>
        <begin position="211"/>
        <end position="234"/>
    </location>
</feature>
<dbReference type="Pfam" id="PF02535">
    <property type="entry name" value="Zip"/>
    <property type="match status" value="1"/>
</dbReference>
<feature type="transmembrane region" description="Helical" evidence="7">
    <location>
        <begin position="240"/>
        <end position="262"/>
    </location>
</feature>
<dbReference type="PANTHER" id="PTHR16133:SF0">
    <property type="entry name" value="ZINC_IRON REGULATED TRANSPORTER-RELATED PROTEIN 102B, ISOFORM E"/>
    <property type="match status" value="1"/>
</dbReference>
<evidence type="ECO:0000256" key="3">
    <source>
        <dbReference type="ARBA" id="ARBA00022692"/>
    </source>
</evidence>
<evidence type="ECO:0000256" key="5">
    <source>
        <dbReference type="ARBA" id="ARBA00023034"/>
    </source>
</evidence>
<evidence type="ECO:0000313" key="9">
    <source>
        <dbReference type="Proteomes" id="UP000790833"/>
    </source>
</evidence>
<accession>A0A9P7VAL8</accession>
<sequence>MGALELIILTAVMAGVTYGAGVIPLNWKVMELKLNYLSTFSMGMLMGTSVLLVIPEGVKSLYDAIADDSRDVAGSIIGFSLFLGFVLLYILDNFVTFANALGASQLSESWKPVIDVDIGSEVNSQQQQQYQQQPKNKLLTIAKLVFQESLTVGLLVHAGVDGISLGSTFASTTSSFKMVFFVALIIHKIPASFSLTTILARLGMPHNIIKIHLLLFALSTPFSGILSYLIIQIFRLTSGPYIGVLLLFSGGTFLYVVIHVIIEVSAPKEVAPPSSSHSEETLQQYHTHKTSLSGPEFICSLIGMLVPILLSFIKDE</sequence>
<feature type="transmembrane region" description="Helical" evidence="7">
    <location>
        <begin position="6"/>
        <end position="27"/>
    </location>
</feature>
<feature type="transmembrane region" description="Helical" evidence="7">
    <location>
        <begin position="297"/>
        <end position="313"/>
    </location>
</feature>
<reference evidence="8" key="1">
    <citation type="submission" date="2021-03" db="EMBL/GenBank/DDBJ databases">
        <authorList>
            <person name="Palmer J.M."/>
        </authorList>
    </citation>
    <scope>NUCLEOTIDE SEQUENCE</scope>
    <source>
        <strain evidence="8">ARV_011</strain>
    </source>
</reference>
<evidence type="ECO:0000256" key="6">
    <source>
        <dbReference type="ARBA" id="ARBA00023136"/>
    </source>
</evidence>
<name>A0A9P7VAL8_9ASCO</name>
<dbReference type="InterPro" id="IPR045891">
    <property type="entry name" value="ZIP9"/>
</dbReference>
<comment type="subcellular location">
    <subcellularLocation>
        <location evidence="1">Endomembrane system</location>
        <topology evidence="1">Multi-pass membrane protein</topology>
    </subcellularLocation>
    <subcellularLocation>
        <location evidence="2">Golgi apparatus membrane</location>
    </subcellularLocation>
</comment>
<keyword evidence="3 7" id="KW-0812">Transmembrane</keyword>
<organism evidence="8 9">
    <name type="scientific">Scheffersomyces spartinae</name>
    <dbReference type="NCBI Taxonomy" id="45513"/>
    <lineage>
        <taxon>Eukaryota</taxon>
        <taxon>Fungi</taxon>
        <taxon>Dikarya</taxon>
        <taxon>Ascomycota</taxon>
        <taxon>Saccharomycotina</taxon>
        <taxon>Pichiomycetes</taxon>
        <taxon>Debaryomycetaceae</taxon>
        <taxon>Scheffersomyces</taxon>
    </lineage>
</organism>
<dbReference type="EMBL" id="JAHMUF010000008">
    <property type="protein sequence ID" value="KAG7194270.1"/>
    <property type="molecule type" value="Genomic_DNA"/>
</dbReference>
<keyword evidence="9" id="KW-1185">Reference proteome</keyword>
<keyword evidence="6 7" id="KW-0472">Membrane</keyword>
<proteinExistence type="predicted"/>
<evidence type="ECO:0000256" key="1">
    <source>
        <dbReference type="ARBA" id="ARBA00004127"/>
    </source>
</evidence>
<evidence type="ECO:0000256" key="7">
    <source>
        <dbReference type="SAM" id="Phobius"/>
    </source>
</evidence>
<feature type="transmembrane region" description="Helical" evidence="7">
    <location>
        <begin position="34"/>
        <end position="54"/>
    </location>
</feature>
<dbReference type="Proteomes" id="UP000790833">
    <property type="component" value="Unassembled WGS sequence"/>
</dbReference>
<dbReference type="GO" id="GO:0006829">
    <property type="term" value="P:zinc ion transport"/>
    <property type="evidence" value="ECO:0007669"/>
    <property type="project" value="InterPro"/>
</dbReference>
<dbReference type="GeneID" id="66118371"/>
<dbReference type="AlphaFoldDB" id="A0A9P7VAL8"/>
<dbReference type="PANTHER" id="PTHR16133">
    <property type="entry name" value="SOLUTE CARRIER FAMILY 39 ZINC TRANSPORTER , MEMBER 9-RELATED"/>
    <property type="match status" value="1"/>
</dbReference>
<dbReference type="GO" id="GO:0000139">
    <property type="term" value="C:Golgi membrane"/>
    <property type="evidence" value="ECO:0007669"/>
    <property type="project" value="UniProtKB-SubCell"/>
</dbReference>
<dbReference type="RefSeq" id="XP_043049817.1">
    <property type="nucleotide sequence ID" value="XM_043195644.1"/>
</dbReference>
<feature type="transmembrane region" description="Helical" evidence="7">
    <location>
        <begin position="74"/>
        <end position="91"/>
    </location>
</feature>
<protein>
    <submittedName>
        <fullName evidence="8">Uncharacterized protein</fullName>
    </submittedName>
</protein>
<dbReference type="GO" id="GO:0046873">
    <property type="term" value="F:metal ion transmembrane transporter activity"/>
    <property type="evidence" value="ECO:0007669"/>
    <property type="project" value="InterPro"/>
</dbReference>
<feature type="transmembrane region" description="Helical" evidence="7">
    <location>
        <begin position="178"/>
        <end position="199"/>
    </location>
</feature>
<evidence type="ECO:0000256" key="2">
    <source>
        <dbReference type="ARBA" id="ARBA00004394"/>
    </source>
</evidence>
<evidence type="ECO:0000256" key="4">
    <source>
        <dbReference type="ARBA" id="ARBA00022989"/>
    </source>
</evidence>
<keyword evidence="4 7" id="KW-1133">Transmembrane helix</keyword>